<organism evidence="2 3">
    <name type="scientific">Halovenus rubra</name>
    <dbReference type="NCBI Taxonomy" id="869890"/>
    <lineage>
        <taxon>Archaea</taxon>
        <taxon>Methanobacteriati</taxon>
        <taxon>Methanobacteriota</taxon>
        <taxon>Stenosarchaea group</taxon>
        <taxon>Halobacteria</taxon>
        <taxon>Halobacteriales</taxon>
        <taxon>Haloarculaceae</taxon>
        <taxon>Halovenus</taxon>
    </lineage>
</organism>
<dbReference type="GO" id="GO:0016746">
    <property type="term" value="F:acyltransferase activity"/>
    <property type="evidence" value="ECO:0007669"/>
    <property type="project" value="UniProtKB-KW"/>
</dbReference>
<dbReference type="Pfam" id="PF13302">
    <property type="entry name" value="Acetyltransf_3"/>
    <property type="match status" value="1"/>
</dbReference>
<dbReference type="EC" id="2.3.-.-" evidence="2"/>
<keyword evidence="2" id="KW-0012">Acyltransferase</keyword>
<dbReference type="AlphaFoldDB" id="A0ABD5X9P6"/>
<dbReference type="PANTHER" id="PTHR43441:SF11">
    <property type="entry name" value="RIBOSOMAL-PROTEIN-SERINE ACETYLTRANSFERASE"/>
    <property type="match status" value="1"/>
</dbReference>
<dbReference type="InterPro" id="IPR016181">
    <property type="entry name" value="Acyl_CoA_acyltransferase"/>
</dbReference>
<evidence type="ECO:0000259" key="1">
    <source>
        <dbReference type="PROSITE" id="PS51186"/>
    </source>
</evidence>
<dbReference type="PANTHER" id="PTHR43441">
    <property type="entry name" value="RIBOSOMAL-PROTEIN-SERINE ACETYLTRANSFERASE"/>
    <property type="match status" value="1"/>
</dbReference>
<reference evidence="2 3" key="1">
    <citation type="journal article" date="2014" name="Int. J. Syst. Evol. Microbiol.">
        <title>Complete genome sequence of Corynebacterium casei LMG S-19264T (=DSM 44701T), isolated from a smear-ripened cheese.</title>
        <authorList>
            <consortium name="US DOE Joint Genome Institute (JGI-PGF)"/>
            <person name="Walter F."/>
            <person name="Albersmeier A."/>
            <person name="Kalinowski J."/>
            <person name="Ruckert C."/>
        </authorList>
    </citation>
    <scope>NUCLEOTIDE SEQUENCE [LARGE SCALE GENOMIC DNA]</scope>
    <source>
        <strain evidence="2 3">CGMCC 4.7215</strain>
    </source>
</reference>
<sequence>MSLFPTEMESKRLRYERLHPKDVDPFELYRYVRRGAPHIDEITRYVTWDPYDHPKEAVDWVEQSGTAFEEGDNATYVIRPKEGEHAGEFAGLAGLGPDWDRRSAGLGTWLRKPFWGQGYSGERAARLLEMAFDRLDLDLVRVSHAPDNDQSQRAIEKYVDRFGGRKLGRVRNHIVIDGEPRDSIRYSISHEEWERNRMEN</sequence>
<accession>A0ABD5X9P6</accession>
<dbReference type="Proteomes" id="UP001596414">
    <property type="component" value="Unassembled WGS sequence"/>
</dbReference>
<dbReference type="InterPro" id="IPR051908">
    <property type="entry name" value="Ribosomal_N-acetyltransferase"/>
</dbReference>
<keyword evidence="2" id="KW-0808">Transferase</keyword>
<protein>
    <submittedName>
        <fullName evidence="2">GNAT family N-acetyltransferase</fullName>
        <ecNumber evidence="2">2.3.-.-</ecNumber>
    </submittedName>
</protein>
<evidence type="ECO:0000313" key="2">
    <source>
        <dbReference type="EMBL" id="MFC7127314.1"/>
    </source>
</evidence>
<dbReference type="EMBL" id="JBHSZQ010000049">
    <property type="protein sequence ID" value="MFC7127314.1"/>
    <property type="molecule type" value="Genomic_DNA"/>
</dbReference>
<dbReference type="PROSITE" id="PS51186">
    <property type="entry name" value="GNAT"/>
    <property type="match status" value="1"/>
</dbReference>
<gene>
    <name evidence="2" type="ORF">ACFQJ7_15035</name>
</gene>
<comment type="caution">
    <text evidence="2">The sequence shown here is derived from an EMBL/GenBank/DDBJ whole genome shotgun (WGS) entry which is preliminary data.</text>
</comment>
<dbReference type="InterPro" id="IPR000182">
    <property type="entry name" value="GNAT_dom"/>
</dbReference>
<dbReference type="Gene3D" id="3.40.630.30">
    <property type="match status" value="1"/>
</dbReference>
<dbReference type="SUPFAM" id="SSF55729">
    <property type="entry name" value="Acyl-CoA N-acyltransferases (Nat)"/>
    <property type="match status" value="1"/>
</dbReference>
<evidence type="ECO:0000313" key="3">
    <source>
        <dbReference type="Proteomes" id="UP001596414"/>
    </source>
</evidence>
<proteinExistence type="predicted"/>
<dbReference type="RefSeq" id="WP_267636535.1">
    <property type="nucleotide sequence ID" value="NZ_JAODIY010000005.1"/>
</dbReference>
<name>A0ABD5X9P6_9EURY</name>
<feature type="domain" description="N-acetyltransferase" evidence="1">
    <location>
        <begin position="37"/>
        <end position="191"/>
    </location>
</feature>